<name>A0AAN9JWN8_CANGL</name>
<keyword evidence="3" id="KW-1185">Reference proteome</keyword>
<feature type="compositionally biased region" description="Basic residues" evidence="1">
    <location>
        <begin position="22"/>
        <end position="31"/>
    </location>
</feature>
<dbReference type="AlphaFoldDB" id="A0AAN9JWN8"/>
<evidence type="ECO:0000313" key="3">
    <source>
        <dbReference type="Proteomes" id="UP001367508"/>
    </source>
</evidence>
<sequence>MVSISRIFTQNAYRKERERNGAKHKKRRQKKHAEGGIGGASPAIAHRLWPTSDRCSCFSEICTLRFFQRHFLL</sequence>
<dbReference type="Proteomes" id="UP001367508">
    <property type="component" value="Unassembled WGS sequence"/>
</dbReference>
<evidence type="ECO:0000256" key="1">
    <source>
        <dbReference type="SAM" id="MobiDB-lite"/>
    </source>
</evidence>
<accession>A0AAN9JWN8</accession>
<comment type="caution">
    <text evidence="2">The sequence shown here is derived from an EMBL/GenBank/DDBJ whole genome shotgun (WGS) entry which is preliminary data.</text>
</comment>
<proteinExistence type="predicted"/>
<protein>
    <submittedName>
        <fullName evidence="2">Uncharacterized protein</fullName>
    </submittedName>
</protein>
<dbReference type="EMBL" id="JAYMYQ010000011">
    <property type="protein sequence ID" value="KAK7304959.1"/>
    <property type="molecule type" value="Genomic_DNA"/>
</dbReference>
<evidence type="ECO:0000313" key="2">
    <source>
        <dbReference type="EMBL" id="KAK7304959.1"/>
    </source>
</evidence>
<organism evidence="2 3">
    <name type="scientific">Canavalia gladiata</name>
    <name type="common">Sword bean</name>
    <name type="synonym">Dolichos gladiatus</name>
    <dbReference type="NCBI Taxonomy" id="3824"/>
    <lineage>
        <taxon>Eukaryota</taxon>
        <taxon>Viridiplantae</taxon>
        <taxon>Streptophyta</taxon>
        <taxon>Embryophyta</taxon>
        <taxon>Tracheophyta</taxon>
        <taxon>Spermatophyta</taxon>
        <taxon>Magnoliopsida</taxon>
        <taxon>eudicotyledons</taxon>
        <taxon>Gunneridae</taxon>
        <taxon>Pentapetalae</taxon>
        <taxon>rosids</taxon>
        <taxon>fabids</taxon>
        <taxon>Fabales</taxon>
        <taxon>Fabaceae</taxon>
        <taxon>Papilionoideae</taxon>
        <taxon>50 kb inversion clade</taxon>
        <taxon>NPAAA clade</taxon>
        <taxon>indigoferoid/millettioid clade</taxon>
        <taxon>Phaseoleae</taxon>
        <taxon>Canavalia</taxon>
    </lineage>
</organism>
<feature type="region of interest" description="Disordered" evidence="1">
    <location>
        <begin position="14"/>
        <end position="41"/>
    </location>
</feature>
<gene>
    <name evidence="2" type="ORF">VNO77_42855</name>
</gene>
<reference evidence="2 3" key="1">
    <citation type="submission" date="2024-01" db="EMBL/GenBank/DDBJ databases">
        <title>The genomes of 5 underutilized Papilionoideae crops provide insights into root nodulation and disease resistanc.</title>
        <authorList>
            <person name="Jiang F."/>
        </authorList>
    </citation>
    <scope>NUCLEOTIDE SEQUENCE [LARGE SCALE GENOMIC DNA]</scope>
    <source>
        <strain evidence="2">LVBAO_FW01</strain>
        <tissue evidence="2">Leaves</tissue>
    </source>
</reference>